<feature type="transmembrane region" description="Helical" evidence="5">
    <location>
        <begin position="275"/>
        <end position="299"/>
    </location>
</feature>
<dbReference type="PROSITE" id="PS00216">
    <property type="entry name" value="SUGAR_TRANSPORT_1"/>
    <property type="match status" value="1"/>
</dbReference>
<protein>
    <submittedName>
        <fullName evidence="7">MFS transporter</fullName>
    </submittedName>
</protein>
<evidence type="ECO:0000313" key="7">
    <source>
        <dbReference type="EMBL" id="MDX8153343.1"/>
    </source>
</evidence>
<keyword evidence="2 5" id="KW-0812">Transmembrane</keyword>
<dbReference type="CDD" id="cd17321">
    <property type="entry name" value="MFS_MMR_MDR_like"/>
    <property type="match status" value="1"/>
</dbReference>
<gene>
    <name evidence="7" type="ORF">SK069_17220</name>
</gene>
<evidence type="ECO:0000256" key="4">
    <source>
        <dbReference type="ARBA" id="ARBA00023136"/>
    </source>
</evidence>
<evidence type="ECO:0000256" key="2">
    <source>
        <dbReference type="ARBA" id="ARBA00022692"/>
    </source>
</evidence>
<feature type="transmembrane region" description="Helical" evidence="5">
    <location>
        <begin position="311"/>
        <end position="332"/>
    </location>
</feature>
<dbReference type="PANTHER" id="PTHR42718">
    <property type="entry name" value="MAJOR FACILITATOR SUPERFAMILY MULTIDRUG TRANSPORTER MFSC"/>
    <property type="match status" value="1"/>
</dbReference>
<keyword evidence="3 5" id="KW-1133">Transmembrane helix</keyword>
<dbReference type="EMBL" id="JAXAVX010000013">
    <property type="protein sequence ID" value="MDX8153343.1"/>
    <property type="molecule type" value="Genomic_DNA"/>
</dbReference>
<dbReference type="RefSeq" id="WP_319955494.1">
    <property type="nucleotide sequence ID" value="NZ_JAXAVX010000013.1"/>
</dbReference>
<feature type="transmembrane region" description="Helical" evidence="5">
    <location>
        <begin position="366"/>
        <end position="392"/>
    </location>
</feature>
<dbReference type="PROSITE" id="PS50850">
    <property type="entry name" value="MFS"/>
    <property type="match status" value="1"/>
</dbReference>
<feature type="transmembrane region" description="Helical" evidence="5">
    <location>
        <begin position="88"/>
        <end position="105"/>
    </location>
</feature>
<reference evidence="7 8" key="1">
    <citation type="submission" date="2023-11" db="EMBL/GenBank/DDBJ databases">
        <authorList>
            <person name="Xu M."/>
            <person name="Jiang T."/>
        </authorList>
    </citation>
    <scope>NUCLEOTIDE SEQUENCE [LARGE SCALE GENOMIC DNA]</scope>
    <source>
        <strain evidence="7 8">SD</strain>
    </source>
</reference>
<comment type="subcellular location">
    <subcellularLocation>
        <location evidence="1">Cell membrane</location>
        <topology evidence="1">Multi-pass membrane protein</topology>
    </subcellularLocation>
</comment>
<dbReference type="Gene3D" id="1.20.1250.20">
    <property type="entry name" value="MFS general substrate transporter like domains"/>
    <property type="match status" value="1"/>
</dbReference>
<dbReference type="Pfam" id="PF07690">
    <property type="entry name" value="MFS_1"/>
    <property type="match status" value="1"/>
</dbReference>
<keyword evidence="4 5" id="KW-0472">Membrane</keyword>
<keyword evidence="8" id="KW-1185">Reference proteome</keyword>
<feature type="transmembrane region" description="Helical" evidence="5">
    <location>
        <begin position="413"/>
        <end position="430"/>
    </location>
</feature>
<feature type="transmembrane region" description="Helical" evidence="5">
    <location>
        <begin position="145"/>
        <end position="168"/>
    </location>
</feature>
<evidence type="ECO:0000313" key="8">
    <source>
        <dbReference type="Proteomes" id="UP001277761"/>
    </source>
</evidence>
<feature type="transmembrane region" description="Helical" evidence="5">
    <location>
        <begin position="233"/>
        <end position="254"/>
    </location>
</feature>
<comment type="caution">
    <text evidence="7">The sequence shown here is derived from an EMBL/GenBank/DDBJ whole genome shotgun (WGS) entry which is preliminary data.</text>
</comment>
<accession>A0ABU4VNB4</accession>
<sequence>MPAPDAPVPSDASRSRVRDALMVGTCCASIAVIMGLTAGAIAVVPDIGRDLGGDQSRLQWITDAFPLAVAALLLPAGALLDRYGRRRGMLVGLVVLVAAVAWTGGADSVDAVIASRLLAGIGAALLFPGTLATITATLPPERRQVAVGLWAVSVIIGAVVGLLVFSVGVEWWTWRAPFLLIAGFTALVTVLTLALVPETTAEHEVALDPVGALTSVGAVGGLTLAVTEAPVHGWLGATTLVAGGVGATLLLAFVRWELRHPNPLLDVRLLLDRRFGAGAGALFFLFFAHFALFFLSIQYQGYVLGSSTLESALGVVPPVLGYALTPLGPLLARRVGRRAVIVLAMLVAALGAAVCAGMAIGGTESYWTFAIGAGLIWSGVGLAMAPPTEMIIESVPREKQGVASAVNDLSRELSAALGIAIAGSAFNAAYRGSVDDHVATLPEQVGETLLASPAAALQLAAERPDGAALTRIVQDGVIAGWTWGFAIVAAVLLLGAALVARRCPGRAEERRMASPLDVARDEGAAVPA</sequence>
<proteinExistence type="predicted"/>
<dbReference type="InterPro" id="IPR020846">
    <property type="entry name" value="MFS_dom"/>
</dbReference>
<evidence type="ECO:0000256" key="3">
    <source>
        <dbReference type="ARBA" id="ARBA00022989"/>
    </source>
</evidence>
<dbReference type="InterPro" id="IPR036259">
    <property type="entry name" value="MFS_trans_sf"/>
</dbReference>
<feature type="transmembrane region" description="Helical" evidence="5">
    <location>
        <begin position="64"/>
        <end position="81"/>
    </location>
</feature>
<organism evidence="7 8">
    <name type="scientific">Patulibacter brassicae</name>
    <dbReference type="NCBI Taxonomy" id="1705717"/>
    <lineage>
        <taxon>Bacteria</taxon>
        <taxon>Bacillati</taxon>
        <taxon>Actinomycetota</taxon>
        <taxon>Thermoleophilia</taxon>
        <taxon>Solirubrobacterales</taxon>
        <taxon>Patulibacteraceae</taxon>
        <taxon>Patulibacter</taxon>
    </lineage>
</organism>
<dbReference type="Gene3D" id="1.20.1720.10">
    <property type="entry name" value="Multidrug resistance protein D"/>
    <property type="match status" value="1"/>
</dbReference>
<name>A0ABU4VNB4_9ACTN</name>
<feature type="transmembrane region" description="Helical" evidence="5">
    <location>
        <begin position="117"/>
        <end position="138"/>
    </location>
</feature>
<dbReference type="SUPFAM" id="SSF103473">
    <property type="entry name" value="MFS general substrate transporter"/>
    <property type="match status" value="1"/>
</dbReference>
<dbReference type="PANTHER" id="PTHR42718:SF42">
    <property type="entry name" value="EXPORT PROTEIN"/>
    <property type="match status" value="1"/>
</dbReference>
<feature type="domain" description="Major facilitator superfamily (MFS) profile" evidence="6">
    <location>
        <begin position="1"/>
        <end position="507"/>
    </location>
</feature>
<dbReference type="InterPro" id="IPR005829">
    <property type="entry name" value="Sugar_transporter_CS"/>
</dbReference>
<evidence type="ECO:0000256" key="5">
    <source>
        <dbReference type="SAM" id="Phobius"/>
    </source>
</evidence>
<evidence type="ECO:0000259" key="6">
    <source>
        <dbReference type="PROSITE" id="PS50850"/>
    </source>
</evidence>
<dbReference type="InterPro" id="IPR011701">
    <property type="entry name" value="MFS"/>
</dbReference>
<feature type="transmembrane region" description="Helical" evidence="5">
    <location>
        <begin position="478"/>
        <end position="500"/>
    </location>
</feature>
<feature type="transmembrane region" description="Helical" evidence="5">
    <location>
        <begin position="174"/>
        <end position="196"/>
    </location>
</feature>
<feature type="transmembrane region" description="Helical" evidence="5">
    <location>
        <begin position="205"/>
        <end position="227"/>
    </location>
</feature>
<evidence type="ECO:0000256" key="1">
    <source>
        <dbReference type="ARBA" id="ARBA00004651"/>
    </source>
</evidence>
<feature type="transmembrane region" description="Helical" evidence="5">
    <location>
        <begin position="20"/>
        <end position="44"/>
    </location>
</feature>
<dbReference type="Proteomes" id="UP001277761">
    <property type="component" value="Unassembled WGS sequence"/>
</dbReference>
<feature type="transmembrane region" description="Helical" evidence="5">
    <location>
        <begin position="339"/>
        <end position="360"/>
    </location>
</feature>